<proteinExistence type="predicted"/>
<name>Q6MBA7_PARUW</name>
<organism evidence="1 2">
    <name type="scientific">Protochlamydia amoebophila (strain UWE25)</name>
    <dbReference type="NCBI Taxonomy" id="264201"/>
    <lineage>
        <taxon>Bacteria</taxon>
        <taxon>Pseudomonadati</taxon>
        <taxon>Chlamydiota</taxon>
        <taxon>Chlamydiia</taxon>
        <taxon>Parachlamydiales</taxon>
        <taxon>Parachlamydiaceae</taxon>
        <taxon>Candidatus Protochlamydia</taxon>
    </lineage>
</organism>
<dbReference type="eggNOG" id="COG0265">
    <property type="taxonomic scope" value="Bacteria"/>
</dbReference>
<dbReference type="RefSeq" id="WP_011175967.1">
    <property type="nucleotide sequence ID" value="NC_005861.2"/>
</dbReference>
<dbReference type="SUPFAM" id="SSF50494">
    <property type="entry name" value="Trypsin-like serine proteases"/>
    <property type="match status" value="1"/>
</dbReference>
<gene>
    <name evidence="1" type="ORF">PC_RS06820</name>
</gene>
<accession>Q6MBA7</accession>
<protein>
    <recommendedName>
        <fullName evidence="3">Serine protease</fullName>
    </recommendedName>
</protein>
<evidence type="ECO:0000313" key="2">
    <source>
        <dbReference type="Proteomes" id="UP000000529"/>
    </source>
</evidence>
<dbReference type="Proteomes" id="UP000000529">
    <property type="component" value="Chromosome"/>
</dbReference>
<dbReference type="AlphaFoldDB" id="Q6MBA7"/>
<evidence type="ECO:0008006" key="3">
    <source>
        <dbReference type="Google" id="ProtNLM"/>
    </source>
</evidence>
<keyword evidence="2" id="KW-1185">Reference proteome</keyword>
<dbReference type="KEGG" id="pcu:PC_RS06820"/>
<dbReference type="InterPro" id="IPR009003">
    <property type="entry name" value="Peptidase_S1_PA"/>
</dbReference>
<dbReference type="HOGENOM" id="CLU_791901_0_0_0"/>
<sequence>MQSMSIYYGSQPYPILSCTGEFDTEGEMQIDTYQSRQGYRRNFSIDDLRRAIFPIQRSDGSFIGNCFAIAQNLLLTSHHCLEDRDEIRGSFGTGRVIFDGVTYCRRDFAVLRVEGGQFQPVTLDLDNAVGESIQMYHKLEGPSLNIYVKPFTSQTVIAPGGGSFATRADISSSETSPGESGAPRMLLQNGCVHAMHQGNSEGLTMNAFQEILEQAYRAGNRNAYDILSKVKWENFETRLINRSPLIIKVGDVEEEKNSKPKPRINESVKLCDPNNPRIVATFNYTEIGEGRGNRAIRISKDGVAGSQITYAIDPNPHDDNHYNNKGQKEFYKTLAREIGKFYLLNGTYSAGGTMSVYNKIYTLTKVN</sequence>
<evidence type="ECO:0000313" key="1">
    <source>
        <dbReference type="EMBL" id="CAF24142.1"/>
    </source>
</evidence>
<reference evidence="1 2" key="1">
    <citation type="journal article" date="2004" name="Science">
        <title>Illuminating the evolutionary history of chlamydiae.</title>
        <authorList>
            <person name="Horn M."/>
            <person name="Collingro A."/>
            <person name="Schmitz-Esser S."/>
            <person name="Beier C.L."/>
            <person name="Purkhold U."/>
            <person name="Fartmann B."/>
            <person name="Brandt P."/>
            <person name="Nyakatura G.J."/>
            <person name="Droege M."/>
            <person name="Frishman D."/>
            <person name="Rattei T."/>
            <person name="Mewes H."/>
            <person name="Wagner M."/>
        </authorList>
    </citation>
    <scope>NUCLEOTIDE SEQUENCE [LARGE SCALE GENOMIC DNA]</scope>
    <source>
        <strain evidence="1 2">UWE25</strain>
    </source>
</reference>
<dbReference type="EMBL" id="BX908798">
    <property type="protein sequence ID" value="CAF24142.1"/>
    <property type="molecule type" value="Genomic_DNA"/>
</dbReference>